<dbReference type="HOGENOM" id="CLU_2189511_0_0_3"/>
<feature type="compositionally biased region" description="Low complexity" evidence="1">
    <location>
        <begin position="89"/>
        <end position="101"/>
    </location>
</feature>
<evidence type="ECO:0000256" key="1">
    <source>
        <dbReference type="SAM" id="MobiDB-lite"/>
    </source>
</evidence>
<feature type="region of interest" description="Disordered" evidence="1">
    <location>
        <begin position="75"/>
        <end position="109"/>
    </location>
</feature>
<reference evidence="3" key="1">
    <citation type="journal article" date="2011" name="Proc. Natl. Acad. Sci. U.S.A.">
        <title>Genomic insights into the physiology and ecology of the marine filamentous cyanobacterium Lyngbya majuscula.</title>
        <authorList>
            <person name="Jones A.C."/>
            <person name="Monroe E.A."/>
            <person name="Podell S."/>
            <person name="Hess W.R."/>
            <person name="Klages S."/>
            <person name="Esquenazi E."/>
            <person name="Niessen S."/>
            <person name="Hoover H."/>
            <person name="Rothmann M."/>
            <person name="Lasken R.S."/>
            <person name="Yates J.R.III."/>
            <person name="Reinhardt R."/>
            <person name="Kube M."/>
            <person name="Burkart M.D."/>
            <person name="Allen E.E."/>
            <person name="Dorrestein P.C."/>
            <person name="Gerwick W.H."/>
            <person name="Gerwick L."/>
        </authorList>
    </citation>
    <scope>NUCLEOTIDE SEQUENCE [LARGE SCALE GENOMIC DNA]</scope>
    <source>
        <strain evidence="3">3L</strain>
    </source>
</reference>
<organism evidence="2 3">
    <name type="scientific">Moorena producens 3L</name>
    <dbReference type="NCBI Taxonomy" id="489825"/>
    <lineage>
        <taxon>Bacteria</taxon>
        <taxon>Bacillati</taxon>
        <taxon>Cyanobacteriota</taxon>
        <taxon>Cyanophyceae</taxon>
        <taxon>Coleofasciculales</taxon>
        <taxon>Coleofasciculaceae</taxon>
        <taxon>Moorena</taxon>
    </lineage>
</organism>
<gene>
    <name evidence="2" type="ORF">LYNGBM3L_75140</name>
</gene>
<accession>F4XRB3</accession>
<dbReference type="EMBL" id="GL890887">
    <property type="protein sequence ID" value="EGJ32866.1"/>
    <property type="molecule type" value="Genomic_DNA"/>
</dbReference>
<sequence>EKVAPDHVSYYSYANLQELTRRHGFCVQGIRWYHYSPRARWVDRLLHGVTAPVTWIWPQLSAGLIATCIAGEAQPRHGSTTSAAEQEVPSSGGPPRTSTTSLEHEKETP</sequence>
<dbReference type="AlphaFoldDB" id="F4XRB3"/>
<proteinExistence type="predicted"/>
<protein>
    <submittedName>
        <fullName evidence="2">Uncharacterized protein</fullName>
    </submittedName>
</protein>
<keyword evidence="3" id="KW-1185">Reference proteome</keyword>
<name>F4XRB3_9CYAN</name>
<feature type="non-terminal residue" evidence="2">
    <location>
        <position position="1"/>
    </location>
</feature>
<evidence type="ECO:0000313" key="2">
    <source>
        <dbReference type="EMBL" id="EGJ32866.1"/>
    </source>
</evidence>
<dbReference type="Proteomes" id="UP000003959">
    <property type="component" value="Unassembled WGS sequence"/>
</dbReference>
<evidence type="ECO:0000313" key="3">
    <source>
        <dbReference type="Proteomes" id="UP000003959"/>
    </source>
</evidence>